<gene>
    <name evidence="5" type="ORF">D6T64_03645</name>
</gene>
<feature type="domain" description="GGDEF" evidence="4">
    <location>
        <begin position="391"/>
        <end position="525"/>
    </location>
</feature>
<protein>
    <submittedName>
        <fullName evidence="5">EAL domain-containing protein</fullName>
    </submittedName>
</protein>
<keyword evidence="2" id="KW-1133">Transmembrane helix</keyword>
<feature type="domain" description="EAL" evidence="3">
    <location>
        <begin position="531"/>
        <end position="784"/>
    </location>
</feature>
<dbReference type="PANTHER" id="PTHR33121">
    <property type="entry name" value="CYCLIC DI-GMP PHOSPHODIESTERASE PDEF"/>
    <property type="match status" value="1"/>
</dbReference>
<name>A0A3A5MNH3_9MICO</name>
<evidence type="ECO:0000256" key="2">
    <source>
        <dbReference type="SAM" id="Phobius"/>
    </source>
</evidence>
<feature type="transmembrane region" description="Helical" evidence="2">
    <location>
        <begin position="246"/>
        <end position="266"/>
    </location>
</feature>
<organism evidence="5 6">
    <name type="scientific">Cryobacterium melibiosiphilum</name>
    <dbReference type="NCBI Taxonomy" id="995039"/>
    <lineage>
        <taxon>Bacteria</taxon>
        <taxon>Bacillati</taxon>
        <taxon>Actinomycetota</taxon>
        <taxon>Actinomycetes</taxon>
        <taxon>Micrococcales</taxon>
        <taxon>Microbacteriaceae</taxon>
        <taxon>Cryobacterium</taxon>
    </lineage>
</organism>
<dbReference type="InterPro" id="IPR029787">
    <property type="entry name" value="Nucleotide_cyclase"/>
</dbReference>
<dbReference type="PROSITE" id="PS50887">
    <property type="entry name" value="GGDEF"/>
    <property type="match status" value="1"/>
</dbReference>
<feature type="transmembrane region" description="Helical" evidence="2">
    <location>
        <begin position="154"/>
        <end position="172"/>
    </location>
</feature>
<evidence type="ECO:0000259" key="4">
    <source>
        <dbReference type="PROSITE" id="PS50887"/>
    </source>
</evidence>
<sequence>MDRNKRVGRDRRHNPADTRLPLGPRRQQAASAARPPSAPAQNDHPRQFSKRSGAALLWLLGLCIGAYLVGLLVQGSTTQNTITLDTIGWLATLSGLACVLVCWIAAARSRARRPDIILAATAVTSTVFADTVYYLQLQGSPVIVSPLPADVGYVLFYVFMVAALIVLVFRRLRPLGMPVLLDTLSGSFGAAAILAAVLDPVLVFVAGTALTGENVLGLLFPVGDLVLVALIAAIATAESRRAGRRWMILAAGLLLFTAADVTYALGLPTAQYVVGSVLDAGWAVGVAVIAVWVHRSTEPETPHPRPGNTWWTVVTPATATAGGLAVLLLGTQLPLTPLPIILATLSLVVATVPLAYRQQIARRLARTDDLTGLLNRRAFRADAAGRLVADRPHALLVLDLDRFKELNDSLGHEAGDHLLTAVGTQISTQLRSGDLVGRLGGDEFGILLAGASRERAIATAERLRHVVAEPMLLEGITLQTNVSIGIALYPEQGSDLNQLMRKADMAMYRSKAGNTGPHVYAAADNQHGAERLRTLQELRLALAHDQLQTYFQPKVDLTTNTVTGAEALVRWNHPTRGVLGPGEFLGLAEESGLMDELTLIVLCQALDQAARWHRNGHLLTVSVNLAPGSLADDRLADWVGDLLDARGLPSELLMLEITEEFLIADRPRAQAILTSLRRRGIRISIDDFGTGYSSLSYLRDLPIDEIKLDQSFVLPMMDCPRTAALVAAAVGLVHSLDLPMVAEGIEDAEALAELIRLGCDVGQGYFFSRPLPAADFERWIDERRELAGTS</sequence>
<dbReference type="RefSeq" id="WP_119971754.1">
    <property type="nucleotide sequence ID" value="NZ_JBHSQA010000005.1"/>
</dbReference>
<dbReference type="GO" id="GO:0071111">
    <property type="term" value="F:cyclic-guanylate-specific phosphodiesterase activity"/>
    <property type="evidence" value="ECO:0007669"/>
    <property type="project" value="InterPro"/>
</dbReference>
<dbReference type="InterPro" id="IPR000160">
    <property type="entry name" value="GGDEF_dom"/>
</dbReference>
<dbReference type="Gene3D" id="3.30.70.270">
    <property type="match status" value="1"/>
</dbReference>
<feature type="transmembrane region" description="Helical" evidence="2">
    <location>
        <begin position="309"/>
        <end position="329"/>
    </location>
</feature>
<feature type="transmembrane region" description="Helical" evidence="2">
    <location>
        <begin position="116"/>
        <end position="134"/>
    </location>
</feature>
<dbReference type="InterPro" id="IPR050706">
    <property type="entry name" value="Cyclic-di-GMP_PDE-like"/>
</dbReference>
<proteinExistence type="predicted"/>
<dbReference type="OrthoDB" id="23692at2"/>
<dbReference type="InterPro" id="IPR035919">
    <property type="entry name" value="EAL_sf"/>
</dbReference>
<feature type="transmembrane region" description="Helical" evidence="2">
    <location>
        <begin position="55"/>
        <end position="74"/>
    </location>
</feature>
<comment type="caution">
    <text evidence="5">The sequence shown here is derived from an EMBL/GenBank/DDBJ whole genome shotgun (WGS) entry which is preliminary data.</text>
</comment>
<dbReference type="Pfam" id="PF00563">
    <property type="entry name" value="EAL"/>
    <property type="match status" value="1"/>
</dbReference>
<evidence type="ECO:0000313" key="5">
    <source>
        <dbReference type="EMBL" id="RJT90621.1"/>
    </source>
</evidence>
<keyword evidence="2" id="KW-0472">Membrane</keyword>
<feature type="transmembrane region" description="Helical" evidence="2">
    <location>
        <begin position="272"/>
        <end position="293"/>
    </location>
</feature>
<dbReference type="Gene3D" id="3.20.20.450">
    <property type="entry name" value="EAL domain"/>
    <property type="match status" value="1"/>
</dbReference>
<dbReference type="CDD" id="cd01948">
    <property type="entry name" value="EAL"/>
    <property type="match status" value="1"/>
</dbReference>
<feature type="transmembrane region" description="Helical" evidence="2">
    <location>
        <begin position="215"/>
        <end position="234"/>
    </location>
</feature>
<feature type="compositionally biased region" description="Low complexity" evidence="1">
    <location>
        <begin position="24"/>
        <end position="41"/>
    </location>
</feature>
<dbReference type="Pfam" id="PF00990">
    <property type="entry name" value="GGDEF"/>
    <property type="match status" value="1"/>
</dbReference>
<dbReference type="InterPro" id="IPR043128">
    <property type="entry name" value="Rev_trsase/Diguanyl_cyclase"/>
</dbReference>
<dbReference type="AlphaFoldDB" id="A0A3A5MNH3"/>
<accession>A0A3A5MNH3</accession>
<dbReference type="NCBIfam" id="TIGR00254">
    <property type="entry name" value="GGDEF"/>
    <property type="match status" value="1"/>
</dbReference>
<keyword evidence="2" id="KW-0812">Transmembrane</keyword>
<keyword evidence="6" id="KW-1185">Reference proteome</keyword>
<feature type="transmembrane region" description="Helical" evidence="2">
    <location>
        <begin position="184"/>
        <end position="209"/>
    </location>
</feature>
<dbReference type="SMART" id="SM00052">
    <property type="entry name" value="EAL"/>
    <property type="match status" value="1"/>
</dbReference>
<feature type="region of interest" description="Disordered" evidence="1">
    <location>
        <begin position="1"/>
        <end position="47"/>
    </location>
</feature>
<dbReference type="Proteomes" id="UP000272015">
    <property type="component" value="Unassembled WGS sequence"/>
</dbReference>
<evidence type="ECO:0000259" key="3">
    <source>
        <dbReference type="PROSITE" id="PS50883"/>
    </source>
</evidence>
<dbReference type="SMART" id="SM00267">
    <property type="entry name" value="GGDEF"/>
    <property type="match status" value="1"/>
</dbReference>
<evidence type="ECO:0000313" key="6">
    <source>
        <dbReference type="Proteomes" id="UP000272015"/>
    </source>
</evidence>
<feature type="transmembrane region" description="Helical" evidence="2">
    <location>
        <begin position="335"/>
        <end position="356"/>
    </location>
</feature>
<reference evidence="5 6" key="1">
    <citation type="submission" date="2018-09" db="EMBL/GenBank/DDBJ databases">
        <title>Novel species of Cryobacterium.</title>
        <authorList>
            <person name="Liu Q."/>
            <person name="Xin Y.-H."/>
        </authorList>
    </citation>
    <scope>NUCLEOTIDE SEQUENCE [LARGE SCALE GENOMIC DNA]</scope>
    <source>
        <strain evidence="5 6">Hh39</strain>
    </source>
</reference>
<dbReference type="CDD" id="cd01949">
    <property type="entry name" value="GGDEF"/>
    <property type="match status" value="1"/>
</dbReference>
<evidence type="ECO:0000256" key="1">
    <source>
        <dbReference type="SAM" id="MobiDB-lite"/>
    </source>
</evidence>
<feature type="transmembrane region" description="Helical" evidence="2">
    <location>
        <begin position="86"/>
        <end position="104"/>
    </location>
</feature>
<dbReference type="SUPFAM" id="SSF55073">
    <property type="entry name" value="Nucleotide cyclase"/>
    <property type="match status" value="1"/>
</dbReference>
<dbReference type="PROSITE" id="PS50883">
    <property type="entry name" value="EAL"/>
    <property type="match status" value="1"/>
</dbReference>
<dbReference type="PANTHER" id="PTHR33121:SF71">
    <property type="entry name" value="OXYGEN SENSOR PROTEIN DOSP"/>
    <property type="match status" value="1"/>
</dbReference>
<dbReference type="InterPro" id="IPR001633">
    <property type="entry name" value="EAL_dom"/>
</dbReference>
<dbReference type="SUPFAM" id="SSF141868">
    <property type="entry name" value="EAL domain-like"/>
    <property type="match status" value="1"/>
</dbReference>
<dbReference type="EMBL" id="QZVS01000058">
    <property type="protein sequence ID" value="RJT90621.1"/>
    <property type="molecule type" value="Genomic_DNA"/>
</dbReference>